<dbReference type="AlphaFoldDB" id="A0A9P4Q671"/>
<evidence type="ECO:0000313" key="3">
    <source>
        <dbReference type="Proteomes" id="UP000799441"/>
    </source>
</evidence>
<evidence type="ECO:0000256" key="1">
    <source>
        <dbReference type="SAM" id="MobiDB-lite"/>
    </source>
</evidence>
<accession>A0A9P4Q671</accession>
<gene>
    <name evidence="2" type="ORF">K431DRAFT_89337</name>
</gene>
<organism evidence="2 3">
    <name type="scientific">Polychaeton citri CBS 116435</name>
    <dbReference type="NCBI Taxonomy" id="1314669"/>
    <lineage>
        <taxon>Eukaryota</taxon>
        <taxon>Fungi</taxon>
        <taxon>Dikarya</taxon>
        <taxon>Ascomycota</taxon>
        <taxon>Pezizomycotina</taxon>
        <taxon>Dothideomycetes</taxon>
        <taxon>Dothideomycetidae</taxon>
        <taxon>Capnodiales</taxon>
        <taxon>Capnodiaceae</taxon>
        <taxon>Polychaeton</taxon>
    </lineage>
</organism>
<evidence type="ECO:0000313" key="2">
    <source>
        <dbReference type="EMBL" id="KAF2720519.1"/>
    </source>
</evidence>
<reference evidence="2" key="1">
    <citation type="journal article" date="2020" name="Stud. Mycol.">
        <title>101 Dothideomycetes genomes: a test case for predicting lifestyles and emergence of pathogens.</title>
        <authorList>
            <person name="Haridas S."/>
            <person name="Albert R."/>
            <person name="Binder M."/>
            <person name="Bloem J."/>
            <person name="Labutti K."/>
            <person name="Salamov A."/>
            <person name="Andreopoulos B."/>
            <person name="Baker S."/>
            <person name="Barry K."/>
            <person name="Bills G."/>
            <person name="Bluhm B."/>
            <person name="Cannon C."/>
            <person name="Castanera R."/>
            <person name="Culley D."/>
            <person name="Daum C."/>
            <person name="Ezra D."/>
            <person name="Gonzalez J."/>
            <person name="Henrissat B."/>
            <person name="Kuo A."/>
            <person name="Liang C."/>
            <person name="Lipzen A."/>
            <person name="Lutzoni F."/>
            <person name="Magnuson J."/>
            <person name="Mondo S."/>
            <person name="Nolan M."/>
            <person name="Ohm R."/>
            <person name="Pangilinan J."/>
            <person name="Park H.-J."/>
            <person name="Ramirez L."/>
            <person name="Alfaro M."/>
            <person name="Sun H."/>
            <person name="Tritt A."/>
            <person name="Yoshinaga Y."/>
            <person name="Zwiers L.-H."/>
            <person name="Turgeon B."/>
            <person name="Goodwin S."/>
            <person name="Spatafora J."/>
            <person name="Crous P."/>
            <person name="Grigoriev I."/>
        </authorList>
    </citation>
    <scope>NUCLEOTIDE SEQUENCE</scope>
    <source>
        <strain evidence="2">CBS 116435</strain>
    </source>
</reference>
<sequence length="150" mass="16918">MVTLVRDIEQPCDGDAAFRIQPAHCIQSRSRRTSNGIEQIPRYLFKASRRTRTFHSARVSKLKRIGSWYDLAARQDTETKRSASAHASGTYSTQCNGESMIWRIERGSNTRNPPVCAASVRGYVHPRFPQKRSTKEDGRMPLPARRAAAG</sequence>
<keyword evidence="3" id="KW-1185">Reference proteome</keyword>
<protein>
    <submittedName>
        <fullName evidence="2">Uncharacterized protein</fullName>
    </submittedName>
</protein>
<dbReference type="Proteomes" id="UP000799441">
    <property type="component" value="Unassembled WGS sequence"/>
</dbReference>
<feature type="region of interest" description="Disordered" evidence="1">
    <location>
        <begin position="126"/>
        <end position="150"/>
    </location>
</feature>
<dbReference type="EMBL" id="MU003798">
    <property type="protein sequence ID" value="KAF2720519.1"/>
    <property type="molecule type" value="Genomic_DNA"/>
</dbReference>
<name>A0A9P4Q671_9PEZI</name>
<comment type="caution">
    <text evidence="2">The sequence shown here is derived from an EMBL/GenBank/DDBJ whole genome shotgun (WGS) entry which is preliminary data.</text>
</comment>
<proteinExistence type="predicted"/>